<dbReference type="GeneID" id="70242399"/>
<keyword evidence="2" id="KW-0238">DNA-binding</keyword>
<keyword evidence="3" id="KW-0804">Transcription</keyword>
<evidence type="ECO:0000256" key="4">
    <source>
        <dbReference type="ARBA" id="ARBA00023242"/>
    </source>
</evidence>
<proteinExistence type="predicted"/>
<keyword evidence="1" id="KW-0805">Transcription regulation</keyword>
<dbReference type="SMART" id="SM00066">
    <property type="entry name" value="GAL4"/>
    <property type="match status" value="1"/>
</dbReference>
<dbReference type="Pfam" id="PF00172">
    <property type="entry name" value="Zn_clus"/>
    <property type="match status" value="1"/>
</dbReference>
<keyword evidence="4" id="KW-0539">Nucleus</keyword>
<protein>
    <recommendedName>
        <fullName evidence="5">Zn(2)-C6 fungal-type domain-containing protein</fullName>
    </recommendedName>
</protein>
<dbReference type="RefSeq" id="XP_046067053.1">
    <property type="nucleotide sequence ID" value="XM_046212112.1"/>
</dbReference>
<dbReference type="SUPFAM" id="SSF57701">
    <property type="entry name" value="Zn2/Cys6 DNA-binding domain"/>
    <property type="match status" value="1"/>
</dbReference>
<reference evidence="6" key="1">
    <citation type="submission" date="2021-12" db="EMBL/GenBank/DDBJ databases">
        <title>Convergent genome expansion in fungi linked to evolution of root-endophyte symbiosis.</title>
        <authorList>
            <consortium name="DOE Joint Genome Institute"/>
            <person name="Ke Y.-H."/>
            <person name="Bonito G."/>
            <person name="Liao H.-L."/>
            <person name="Looney B."/>
            <person name="Rojas-Flechas A."/>
            <person name="Nash J."/>
            <person name="Hameed K."/>
            <person name="Schadt C."/>
            <person name="Martin F."/>
            <person name="Crous P.W."/>
            <person name="Miettinen O."/>
            <person name="Magnuson J.K."/>
            <person name="Labbe J."/>
            <person name="Jacobson D."/>
            <person name="Doktycz M.J."/>
            <person name="Veneault-Fourrey C."/>
            <person name="Kuo A."/>
            <person name="Mondo S."/>
            <person name="Calhoun S."/>
            <person name="Riley R."/>
            <person name="Ohm R."/>
            <person name="LaButti K."/>
            <person name="Andreopoulos B."/>
            <person name="Pangilinan J."/>
            <person name="Nolan M."/>
            <person name="Tritt A."/>
            <person name="Clum A."/>
            <person name="Lipzen A."/>
            <person name="Daum C."/>
            <person name="Barry K."/>
            <person name="Grigoriev I.V."/>
            <person name="Vilgalys R."/>
        </authorList>
    </citation>
    <scope>NUCLEOTIDE SEQUENCE</scope>
    <source>
        <strain evidence="6">PMI_201</strain>
    </source>
</reference>
<dbReference type="InterPro" id="IPR001138">
    <property type="entry name" value="Zn2Cys6_DnaBD"/>
</dbReference>
<comment type="caution">
    <text evidence="6">The sequence shown here is derived from an EMBL/GenBank/DDBJ whole genome shotgun (WGS) entry which is preliminary data.</text>
</comment>
<dbReference type="PROSITE" id="PS00463">
    <property type="entry name" value="ZN2_CY6_FUNGAL_1"/>
    <property type="match status" value="1"/>
</dbReference>
<evidence type="ECO:0000256" key="3">
    <source>
        <dbReference type="ARBA" id="ARBA00023163"/>
    </source>
</evidence>
<dbReference type="EMBL" id="JAJTJA010000013">
    <property type="protein sequence ID" value="KAH8690857.1"/>
    <property type="molecule type" value="Genomic_DNA"/>
</dbReference>
<dbReference type="InterPro" id="IPR053178">
    <property type="entry name" value="Osmoadaptation_assoc"/>
</dbReference>
<gene>
    <name evidence="6" type="ORF">BGW36DRAFT_305965</name>
</gene>
<sequence length="467" mass="52528">GVAGRSKGCDNCRRRHIKCDLGQPACGRCVKADLKCGGSRDITFVHYEVQTPDDEISRASSSSPQRNSLVVSETPTFTPWSLLGAELSVSQDDMFVNYTRANLLHNIESNSIWVPEIDRKLGDASLLALATIFFGTEHRDSALIQRGLQKYSFTIEELNAALRDSTHCYSSDLFDAILTMALLEFHISERDRGWLNHACGLERLIELRGPETFMSLLDLMLFEQTRSLVLFAALTLRKPTILSRSEWKTIPWTLYPDRKTYMQMLLDILADCPELLAAKTELESDPFGSLNSEKRQELAIMTQGVLERLDTFEEAWISANSTCVWEVSPPGLTPPIPSSEGEQIPLWSTVLHYQSLDHANVAMMGCAVRILVLIIYRDLPWSMSTTTAEQISTQLFKAIITVCRSLDYQFQEINKGASSHSMFYPIKVALIATIYDYPTIGNWLKGILDHLSDGFAAKWSVATRNLR</sequence>
<dbReference type="CDD" id="cd00067">
    <property type="entry name" value="GAL4"/>
    <property type="match status" value="1"/>
</dbReference>
<feature type="non-terminal residue" evidence="6">
    <location>
        <position position="467"/>
    </location>
</feature>
<dbReference type="GO" id="GO:0008270">
    <property type="term" value="F:zinc ion binding"/>
    <property type="evidence" value="ECO:0007669"/>
    <property type="project" value="InterPro"/>
</dbReference>
<dbReference type="Proteomes" id="UP001201262">
    <property type="component" value="Unassembled WGS sequence"/>
</dbReference>
<dbReference type="InterPro" id="IPR036864">
    <property type="entry name" value="Zn2-C6_fun-type_DNA-bd_sf"/>
</dbReference>
<dbReference type="PANTHER" id="PTHR38111:SF2">
    <property type="entry name" value="FINGER DOMAIN PROTEIN, PUTATIVE (AFU_ORTHOLOGUE AFUA_1G01560)-RELATED"/>
    <property type="match status" value="1"/>
</dbReference>
<evidence type="ECO:0000313" key="7">
    <source>
        <dbReference type="Proteomes" id="UP001201262"/>
    </source>
</evidence>
<dbReference type="GO" id="GO:0003677">
    <property type="term" value="F:DNA binding"/>
    <property type="evidence" value="ECO:0007669"/>
    <property type="project" value="UniProtKB-KW"/>
</dbReference>
<evidence type="ECO:0000313" key="6">
    <source>
        <dbReference type="EMBL" id="KAH8690857.1"/>
    </source>
</evidence>
<dbReference type="PANTHER" id="PTHR38111">
    <property type="entry name" value="ZN(2)-C6 FUNGAL-TYPE DOMAIN-CONTAINING PROTEIN-RELATED"/>
    <property type="match status" value="1"/>
</dbReference>
<evidence type="ECO:0000256" key="1">
    <source>
        <dbReference type="ARBA" id="ARBA00023015"/>
    </source>
</evidence>
<evidence type="ECO:0000259" key="5">
    <source>
        <dbReference type="PROSITE" id="PS50048"/>
    </source>
</evidence>
<organism evidence="6 7">
    <name type="scientific">Talaromyces proteolyticus</name>
    <dbReference type="NCBI Taxonomy" id="1131652"/>
    <lineage>
        <taxon>Eukaryota</taxon>
        <taxon>Fungi</taxon>
        <taxon>Dikarya</taxon>
        <taxon>Ascomycota</taxon>
        <taxon>Pezizomycotina</taxon>
        <taxon>Eurotiomycetes</taxon>
        <taxon>Eurotiomycetidae</taxon>
        <taxon>Eurotiales</taxon>
        <taxon>Trichocomaceae</taxon>
        <taxon>Talaromyces</taxon>
        <taxon>Talaromyces sect. Bacilispori</taxon>
    </lineage>
</organism>
<dbReference type="GO" id="GO:0000981">
    <property type="term" value="F:DNA-binding transcription factor activity, RNA polymerase II-specific"/>
    <property type="evidence" value="ECO:0007669"/>
    <property type="project" value="InterPro"/>
</dbReference>
<name>A0AAD4KJS5_9EURO</name>
<accession>A0AAD4KJS5</accession>
<feature type="domain" description="Zn(2)-C6 fungal-type" evidence="5">
    <location>
        <begin position="8"/>
        <end position="36"/>
    </location>
</feature>
<dbReference type="Gene3D" id="4.10.240.10">
    <property type="entry name" value="Zn(2)-C6 fungal-type DNA-binding domain"/>
    <property type="match status" value="1"/>
</dbReference>
<dbReference type="AlphaFoldDB" id="A0AAD4KJS5"/>
<evidence type="ECO:0000256" key="2">
    <source>
        <dbReference type="ARBA" id="ARBA00023125"/>
    </source>
</evidence>
<keyword evidence="7" id="KW-1185">Reference proteome</keyword>
<dbReference type="PROSITE" id="PS50048">
    <property type="entry name" value="ZN2_CY6_FUNGAL_2"/>
    <property type="match status" value="1"/>
</dbReference>